<dbReference type="Pfam" id="PF07591">
    <property type="entry name" value="PT-HINT"/>
    <property type="match status" value="1"/>
</dbReference>
<dbReference type="SMART" id="SM01360">
    <property type="entry name" value="A2M"/>
    <property type="match status" value="1"/>
</dbReference>
<feature type="domain" description="Alpha-2-macroglobulin" evidence="4">
    <location>
        <begin position="1135"/>
        <end position="1225"/>
    </location>
</feature>
<name>A0A2M8BYH9_9BACT</name>
<dbReference type="PANTHER" id="PTHR40094">
    <property type="entry name" value="ALPHA-2-MACROGLOBULIN HOMOLOG"/>
    <property type="match status" value="1"/>
</dbReference>
<dbReference type="PANTHER" id="PTHR40094:SF1">
    <property type="entry name" value="UBIQUITIN DOMAIN-CONTAINING PROTEIN"/>
    <property type="match status" value="1"/>
</dbReference>
<dbReference type="Pfam" id="PF00207">
    <property type="entry name" value="A2M"/>
    <property type="match status" value="1"/>
</dbReference>
<keyword evidence="2" id="KW-1133">Transmembrane helix</keyword>
<organism evidence="5 6">
    <name type="scientific">Candidatus Collierbacteria bacterium CG_4_9_14_3_um_filter_43_16</name>
    <dbReference type="NCBI Taxonomy" id="1974532"/>
    <lineage>
        <taxon>Bacteria</taxon>
        <taxon>Candidatus Collieribacteriota</taxon>
    </lineage>
</organism>
<dbReference type="NCBIfam" id="TIGR01443">
    <property type="entry name" value="intein_Cterm"/>
    <property type="match status" value="1"/>
</dbReference>
<gene>
    <name evidence="5" type="ORF">CO104_00240</name>
</gene>
<evidence type="ECO:0000313" key="6">
    <source>
        <dbReference type="Proteomes" id="UP000231196"/>
    </source>
</evidence>
<dbReference type="InterPro" id="IPR003587">
    <property type="entry name" value="Hint_dom_N"/>
</dbReference>
<dbReference type="InterPro" id="IPR011625">
    <property type="entry name" value="A2M_N_BRD"/>
</dbReference>
<evidence type="ECO:0000313" key="5">
    <source>
        <dbReference type="EMBL" id="PJB48914.1"/>
    </source>
</evidence>
<dbReference type="PROSITE" id="PS50818">
    <property type="entry name" value="INTEIN_C_TER"/>
    <property type="match status" value="1"/>
</dbReference>
<dbReference type="Gene3D" id="2.60.40.3710">
    <property type="match status" value="1"/>
</dbReference>
<dbReference type="PROSITE" id="PS50817">
    <property type="entry name" value="INTEIN_N_TER"/>
    <property type="match status" value="1"/>
</dbReference>
<dbReference type="Gene3D" id="2.170.16.10">
    <property type="entry name" value="Hedgehog/Intein (Hint) domain"/>
    <property type="match status" value="1"/>
</dbReference>
<evidence type="ECO:0000256" key="1">
    <source>
        <dbReference type="ARBA" id="ARBA00022729"/>
    </source>
</evidence>
<dbReference type="SMART" id="SM00306">
    <property type="entry name" value="HintN"/>
    <property type="match status" value="1"/>
</dbReference>
<dbReference type="InterPro" id="IPR051802">
    <property type="entry name" value="YfhM-like"/>
</dbReference>
<keyword evidence="1" id="KW-0732">Signal</keyword>
<dbReference type="Proteomes" id="UP000231196">
    <property type="component" value="Unassembled WGS sequence"/>
</dbReference>
<keyword evidence="2" id="KW-0812">Transmembrane</keyword>
<sequence>MKSLMGKIKTFLGSLRPWQLFGVLFASVGILISVILASQYLQHSAKLKLGSITGLILTADRQDSLGTFSDSSFTLKSDQDLDIASLRDNVTFFPEIEFDIREVGPRQFSIFPKTILKDNSLYRIKILSEQKTFSWAFQTKNDFRVVQTLPCDQATYVPLNSGIEITFSHDNWADIGLKEGNFEITPIVDGRFERHKRTLSFVPKDLTPGTLYTIKVKKGLKLNGTTETLKEDFVFRFETQQSNSTRTLGFARNFYEFSSSETPAFDIYTSSLGGGDLSVQVFQYSGFPGFSSDFNALLSIPSWASNSLHSKRLPITGLTKVLDFHTPIHQQTYTNFFLFPQSLPKGYYLVESTIDNISTQALVQITDISAYLGASGTKTLVWVNDISSQKPVSGAKINFGGKVQETESEGIAYFDTPQSQIEEPSAITVSYGNSNLLLPPKNSGNYYSSKYQQTRRILDKYWSYFYTDRPVYLPTDSIKFWGLLRDRDNLNQKQKFTLEVTRSDYTSWDFNPIVLFTKDFETNDLGTFIGDIPLSGFNPGWYGIALKIGDSVVMSSSFTVATYTKPAYKLILQSSKKAAIVGDTISFTGQATFFEGSPIPGMNLKYTSRDTNGTVTTDSLGKFSFNQIASINPSLINYSPEYTYLSLRPLLPEEGNIQTDMSIAVFNSSLTFNSTKSESKGKTGRVELDLRQVDTSKFVPHTSFDSFSPAPSRTITGALMENQWNRREVGTYYDFINKVTSPRYEYDRVQNKIADISLTTDANGKGIYEFPITEGKSYNVIFRAADNQNRITTQDVYVSGSADNYPRNNYIFLKSDKSEINNGFAVGEPVNLTVMRGEVPMSSTDSDKFLYLFAQRGIKSYQISDDPNVGFKFPETFIPNISVRAIRFTGKTYEVSESLNLMFNHSAKKLSLDITLDKSSYLPGSTARLSILSKDSHGSPVSAEVNLSFLDEAYNAMNPITVDPLARIYSSLDPDIIVSYQSHQYPLDSSGAEGGGCFLPGTAILMGNGQSKNIEDIVVSDTIKTLQSPTSAKTVNSKVVQVFRHQVSGYLIINNRLRVTAEHNLYINGRFMTAGEAQIGDFYLDSRGDYQKIYSIESRSGINTVYNFTVDKLNTYLADGFYVHNEKGRELFVDNAYFGSVRTGGDGQASLDVKLPDNLTSWRITSQGVTGDLNAGANSNLLVVKQPFFVDAVINTEYLVGERPRISVRAYGEGLSVGDQVAIRIQSASLGLDKNLNARVFENVPIDLGEMKEGSHTLTISGSSGNLSDKLIKKILVLNSRLKVVKTTSTTLSPDTKPEGSSDSPTALIFSDKSLGRFFPLLSNLTYTWGDRLDQRLTRTLSGEIIKKTFDDSITPEKLDLTPYQTPDGGFALFPYSGSDLGLSTFVAALAKSKVDFVGLGNYFYRQLAQAKDVDTASTSLFGLASLDEPVLLLIDNLSEANNLTSLSRIYLGLAQAKIGDTEKALLTYRALLSDFSVKQDNFMSIKIGSDKDSQLQATALMAALASILGEPETDSLLGFTLANNGKDILLVSPQLLAISNQIDNVKPLPVSFAYTLNGKKTTKKLDKGQVFKLELSSKELTEISFSDLSGDIGLSSTFTTVLDPKTANVSPSVTVGRTYSVRGSITNTFSSADLIRVSLPVSRTAISQDGCYQVSDLLPSGLRPITSVYSFGLSTSDVWYPYEINGQKISFCVGKENTSNTINYYARVVSSGDFRAESALIQSLISPSIFNLSPSGSVSIK</sequence>
<evidence type="ECO:0000259" key="3">
    <source>
        <dbReference type="SMART" id="SM00306"/>
    </source>
</evidence>
<dbReference type="InterPro" id="IPR036844">
    <property type="entry name" value="Hint_dom_sf"/>
</dbReference>
<accession>A0A2M8BYH9</accession>
<dbReference type="GO" id="GO:0004866">
    <property type="term" value="F:endopeptidase inhibitor activity"/>
    <property type="evidence" value="ECO:0007669"/>
    <property type="project" value="InterPro"/>
</dbReference>
<keyword evidence="2" id="KW-0472">Membrane</keyword>
<comment type="caution">
    <text evidence="5">The sequence shown here is derived from an EMBL/GenBank/DDBJ whole genome shotgun (WGS) entry which is preliminary data.</text>
</comment>
<feature type="domain" description="Hint" evidence="3">
    <location>
        <begin position="995"/>
        <end position="1087"/>
    </location>
</feature>
<dbReference type="InterPro" id="IPR006141">
    <property type="entry name" value="Intein_N"/>
</dbReference>
<dbReference type="CDD" id="cd00081">
    <property type="entry name" value="Hint"/>
    <property type="match status" value="1"/>
</dbReference>
<evidence type="ECO:0000259" key="4">
    <source>
        <dbReference type="SMART" id="SM01360"/>
    </source>
</evidence>
<dbReference type="SUPFAM" id="SSF51294">
    <property type="entry name" value="Hedgehog/intein (Hint) domain"/>
    <property type="match status" value="1"/>
</dbReference>
<dbReference type="InterPro" id="IPR030934">
    <property type="entry name" value="Intein_C"/>
</dbReference>
<dbReference type="Gene3D" id="2.60.40.1930">
    <property type="match status" value="1"/>
</dbReference>
<dbReference type="Pfam" id="PF13205">
    <property type="entry name" value="Big_5"/>
    <property type="match status" value="1"/>
</dbReference>
<evidence type="ECO:0000256" key="2">
    <source>
        <dbReference type="SAM" id="Phobius"/>
    </source>
</evidence>
<dbReference type="GO" id="GO:0016539">
    <property type="term" value="P:intein-mediated protein splicing"/>
    <property type="evidence" value="ECO:0007669"/>
    <property type="project" value="InterPro"/>
</dbReference>
<dbReference type="Pfam" id="PF07703">
    <property type="entry name" value="A2M_BRD"/>
    <property type="match status" value="1"/>
</dbReference>
<reference evidence="6" key="1">
    <citation type="submission" date="2017-09" db="EMBL/GenBank/DDBJ databases">
        <title>Depth-based differentiation of microbial function through sediment-hosted aquifers and enrichment of novel symbionts in the deep terrestrial subsurface.</title>
        <authorList>
            <person name="Probst A.J."/>
            <person name="Ladd B."/>
            <person name="Jarett J.K."/>
            <person name="Geller-Mcgrath D.E."/>
            <person name="Sieber C.M.K."/>
            <person name="Emerson J.B."/>
            <person name="Anantharaman K."/>
            <person name="Thomas B.C."/>
            <person name="Malmstrom R."/>
            <person name="Stieglmeier M."/>
            <person name="Klingl A."/>
            <person name="Woyke T."/>
            <person name="Ryan C.M."/>
            <person name="Banfield J.F."/>
        </authorList>
    </citation>
    <scope>NUCLEOTIDE SEQUENCE [LARGE SCALE GENOMIC DNA]</scope>
</reference>
<dbReference type="InterPro" id="IPR001599">
    <property type="entry name" value="Macroglobln_a2"/>
</dbReference>
<dbReference type="InterPro" id="IPR032812">
    <property type="entry name" value="SbsA_Ig"/>
</dbReference>
<dbReference type="EMBL" id="PFUC01000004">
    <property type="protein sequence ID" value="PJB48914.1"/>
    <property type="molecule type" value="Genomic_DNA"/>
</dbReference>
<proteinExistence type="predicted"/>
<protein>
    <submittedName>
        <fullName evidence="5">Uncharacterized protein</fullName>
    </submittedName>
</protein>
<feature type="transmembrane region" description="Helical" evidence="2">
    <location>
        <begin position="20"/>
        <end position="41"/>
    </location>
</feature>